<keyword evidence="1" id="KW-0812">Transmembrane</keyword>
<dbReference type="EMBL" id="BMMD01000041">
    <property type="protein sequence ID" value="GGJ94270.1"/>
    <property type="molecule type" value="Genomic_DNA"/>
</dbReference>
<organism evidence="2 3">
    <name type="scientific">Agromyces bauzanensis</name>
    <dbReference type="NCBI Taxonomy" id="1308924"/>
    <lineage>
        <taxon>Bacteria</taxon>
        <taxon>Bacillati</taxon>
        <taxon>Actinomycetota</taxon>
        <taxon>Actinomycetes</taxon>
        <taxon>Micrococcales</taxon>
        <taxon>Microbacteriaceae</taxon>
        <taxon>Agromyces</taxon>
    </lineage>
</organism>
<comment type="caution">
    <text evidence="2">The sequence shown here is derived from an EMBL/GenBank/DDBJ whole genome shotgun (WGS) entry which is preliminary data.</text>
</comment>
<accession>A0A917UXW0</accession>
<reference evidence="2" key="2">
    <citation type="submission" date="2020-09" db="EMBL/GenBank/DDBJ databases">
        <authorList>
            <person name="Sun Q."/>
            <person name="Zhou Y."/>
        </authorList>
    </citation>
    <scope>NUCLEOTIDE SEQUENCE</scope>
    <source>
        <strain evidence="2">CGMCC 1.8984</strain>
    </source>
</reference>
<feature type="transmembrane region" description="Helical" evidence="1">
    <location>
        <begin position="30"/>
        <end position="50"/>
    </location>
</feature>
<keyword evidence="1" id="KW-1133">Transmembrane helix</keyword>
<keyword evidence="1" id="KW-0472">Membrane</keyword>
<evidence type="ECO:0000256" key="1">
    <source>
        <dbReference type="SAM" id="Phobius"/>
    </source>
</evidence>
<gene>
    <name evidence="2" type="ORF">GCM10011372_35730</name>
</gene>
<dbReference type="AlphaFoldDB" id="A0A917UXW0"/>
<reference evidence="2" key="1">
    <citation type="journal article" date="2014" name="Int. J. Syst. Evol. Microbiol.">
        <title>Complete genome sequence of Corynebacterium casei LMG S-19264T (=DSM 44701T), isolated from a smear-ripened cheese.</title>
        <authorList>
            <consortium name="US DOE Joint Genome Institute (JGI-PGF)"/>
            <person name="Walter F."/>
            <person name="Albersmeier A."/>
            <person name="Kalinowski J."/>
            <person name="Ruckert C."/>
        </authorList>
    </citation>
    <scope>NUCLEOTIDE SEQUENCE</scope>
    <source>
        <strain evidence="2">CGMCC 1.8984</strain>
    </source>
</reference>
<protein>
    <submittedName>
        <fullName evidence="2">Uncharacterized protein</fullName>
    </submittedName>
</protein>
<proteinExistence type="predicted"/>
<evidence type="ECO:0000313" key="3">
    <source>
        <dbReference type="Proteomes" id="UP000636956"/>
    </source>
</evidence>
<sequence>MLVLEHLERPGYEVVIFSVGAVQWRPTMHLLFLASICMTLGTIAHQLAWASRRLERAAAWVLGPLATVCGVALIILLYISTVTATVRQYVTITADDGTPFLVRAITGHHTDYTVLEPAGGPWYSDGVSVLTTDPNVAHAGTGEYVLQRTPIGHHLTFSRTPGGGPWYQLDW</sequence>
<keyword evidence="3" id="KW-1185">Reference proteome</keyword>
<name>A0A917UXW0_9MICO</name>
<dbReference type="Proteomes" id="UP000636956">
    <property type="component" value="Unassembled WGS sequence"/>
</dbReference>
<evidence type="ECO:0000313" key="2">
    <source>
        <dbReference type="EMBL" id="GGJ94270.1"/>
    </source>
</evidence>
<feature type="transmembrane region" description="Helical" evidence="1">
    <location>
        <begin position="57"/>
        <end position="79"/>
    </location>
</feature>